<dbReference type="PANTHER" id="PTHR43744">
    <property type="entry name" value="ABC TRANSPORTER PERMEASE PROTEIN MG189-RELATED-RELATED"/>
    <property type="match status" value="1"/>
</dbReference>
<evidence type="ECO:0000313" key="9">
    <source>
        <dbReference type="EMBL" id="TDO19878.1"/>
    </source>
</evidence>
<keyword evidence="4 7" id="KW-0812">Transmembrane</keyword>
<organism evidence="9 10">
    <name type="scientific">Mycoplasma testudineum</name>
    <dbReference type="NCBI Taxonomy" id="244584"/>
    <lineage>
        <taxon>Bacteria</taxon>
        <taxon>Bacillati</taxon>
        <taxon>Mycoplasmatota</taxon>
        <taxon>Mollicutes</taxon>
        <taxon>Mycoplasmataceae</taxon>
        <taxon>Mycoplasma</taxon>
    </lineage>
</organism>
<sequence length="330" mass="37109">MFTTRLKIEKKLNKIKINRIVEKNARQIIDKSVFSVVSSFTFKAIILIFFGFIIMFPFLLMISVALKSDTLLSSNESVTFADLFHNSLNWRSFEDAFRDGYWKAAFYSTVIVIASIIIKLFVTTLLAYAFSFPRWRGKKIAWLMLLSLLILPESALLTGQLIVVNTIGLKVGVAGLLFTLVIPYVASIFHAFLLKAAFEQIPDSIKLVAKIDGFNGFKFFMRIALPMVSPTTWTIIILTALASWDSFLWPSIILAGLTGSEADFDRVSVISLWTISSGQRFNDLGETQGFFINIRLAAAMLAIAPVFIFYFIFRRKIMNAISKQGSAIKG</sequence>
<evidence type="ECO:0000256" key="1">
    <source>
        <dbReference type="ARBA" id="ARBA00004651"/>
    </source>
</evidence>
<feature type="transmembrane region" description="Helical" evidence="7">
    <location>
        <begin position="219"/>
        <end position="244"/>
    </location>
</feature>
<keyword evidence="2" id="KW-0813">Transport</keyword>
<dbReference type="AlphaFoldDB" id="A0A4R6IE52"/>
<comment type="subcellular location">
    <subcellularLocation>
        <location evidence="1">Cell membrane</location>
        <topology evidence="1">Multi-pass membrane protein</topology>
    </subcellularLocation>
</comment>
<evidence type="ECO:0000259" key="8">
    <source>
        <dbReference type="PROSITE" id="PS50928"/>
    </source>
</evidence>
<evidence type="ECO:0000256" key="3">
    <source>
        <dbReference type="ARBA" id="ARBA00022475"/>
    </source>
</evidence>
<gene>
    <name evidence="9" type="ORF">EI74_0517</name>
</gene>
<dbReference type="PROSITE" id="PS50928">
    <property type="entry name" value="ABC_TM1"/>
    <property type="match status" value="1"/>
</dbReference>
<dbReference type="InterPro" id="IPR035906">
    <property type="entry name" value="MetI-like_sf"/>
</dbReference>
<dbReference type="GO" id="GO:0055085">
    <property type="term" value="P:transmembrane transport"/>
    <property type="evidence" value="ECO:0007669"/>
    <property type="project" value="InterPro"/>
</dbReference>
<name>A0A4R6IE52_9MOLU</name>
<dbReference type="PANTHER" id="PTHR43744:SF12">
    <property type="entry name" value="ABC TRANSPORTER PERMEASE PROTEIN MG189-RELATED"/>
    <property type="match status" value="1"/>
</dbReference>
<evidence type="ECO:0000256" key="7">
    <source>
        <dbReference type="SAM" id="Phobius"/>
    </source>
</evidence>
<evidence type="ECO:0000313" key="10">
    <source>
        <dbReference type="Proteomes" id="UP000295518"/>
    </source>
</evidence>
<evidence type="ECO:0000256" key="6">
    <source>
        <dbReference type="ARBA" id="ARBA00023136"/>
    </source>
</evidence>
<dbReference type="CDD" id="cd06261">
    <property type="entry name" value="TM_PBP2"/>
    <property type="match status" value="1"/>
</dbReference>
<evidence type="ECO:0000256" key="4">
    <source>
        <dbReference type="ARBA" id="ARBA00022692"/>
    </source>
</evidence>
<dbReference type="OrthoDB" id="9787837at2"/>
<evidence type="ECO:0000256" key="5">
    <source>
        <dbReference type="ARBA" id="ARBA00022989"/>
    </source>
</evidence>
<dbReference type="GO" id="GO:0005886">
    <property type="term" value="C:plasma membrane"/>
    <property type="evidence" value="ECO:0007669"/>
    <property type="project" value="UniProtKB-SubCell"/>
</dbReference>
<dbReference type="EMBL" id="SNWN01000012">
    <property type="protein sequence ID" value="TDO19878.1"/>
    <property type="molecule type" value="Genomic_DNA"/>
</dbReference>
<keyword evidence="6 7" id="KW-0472">Membrane</keyword>
<keyword evidence="3" id="KW-1003">Cell membrane</keyword>
<dbReference type="RefSeq" id="WP_094254679.1">
    <property type="nucleotide sequence ID" value="NZ_NNCE01000004.1"/>
</dbReference>
<feature type="transmembrane region" description="Helical" evidence="7">
    <location>
        <begin position="175"/>
        <end position="198"/>
    </location>
</feature>
<protein>
    <submittedName>
        <fullName evidence="9">Multiple sugar transport system permease protein</fullName>
    </submittedName>
</protein>
<dbReference type="Gene3D" id="1.10.3720.10">
    <property type="entry name" value="MetI-like"/>
    <property type="match status" value="1"/>
</dbReference>
<keyword evidence="10" id="KW-1185">Reference proteome</keyword>
<feature type="transmembrane region" description="Helical" evidence="7">
    <location>
        <begin position="140"/>
        <end position="163"/>
    </location>
</feature>
<dbReference type="Proteomes" id="UP000295518">
    <property type="component" value="Unassembled WGS sequence"/>
</dbReference>
<feature type="transmembrane region" description="Helical" evidence="7">
    <location>
        <begin position="44"/>
        <end position="66"/>
    </location>
</feature>
<keyword evidence="5 7" id="KW-1133">Transmembrane helix</keyword>
<comment type="caution">
    <text evidence="9">The sequence shown here is derived from an EMBL/GenBank/DDBJ whole genome shotgun (WGS) entry which is preliminary data.</text>
</comment>
<proteinExistence type="predicted"/>
<keyword evidence="9" id="KW-0762">Sugar transport</keyword>
<accession>A0A4R6IE52</accession>
<feature type="transmembrane region" description="Helical" evidence="7">
    <location>
        <begin position="104"/>
        <end position="128"/>
    </location>
</feature>
<feature type="transmembrane region" description="Helical" evidence="7">
    <location>
        <begin position="290"/>
        <end position="313"/>
    </location>
</feature>
<feature type="domain" description="ABC transmembrane type-1" evidence="8">
    <location>
        <begin position="105"/>
        <end position="313"/>
    </location>
</feature>
<dbReference type="SUPFAM" id="SSF161098">
    <property type="entry name" value="MetI-like"/>
    <property type="match status" value="1"/>
</dbReference>
<evidence type="ECO:0000256" key="2">
    <source>
        <dbReference type="ARBA" id="ARBA00022448"/>
    </source>
</evidence>
<dbReference type="InterPro" id="IPR000515">
    <property type="entry name" value="MetI-like"/>
</dbReference>
<reference evidence="9 10" key="1">
    <citation type="submission" date="2019-03" db="EMBL/GenBank/DDBJ databases">
        <title>Genomic Encyclopedia of Archaeal and Bacterial Type Strains, Phase II (KMG-II): from individual species to whole genera.</title>
        <authorList>
            <person name="Goeker M."/>
        </authorList>
    </citation>
    <scope>NUCLEOTIDE SEQUENCE [LARGE SCALE GENOMIC DNA]</scope>
    <source>
        <strain evidence="9 10">ATCC 700618</strain>
    </source>
</reference>